<dbReference type="CDD" id="cd06779">
    <property type="entry name" value="cpPDZ_Deg_HtrA-like"/>
    <property type="match status" value="1"/>
</dbReference>
<proteinExistence type="predicted"/>
<gene>
    <name evidence="2" type="ORF">ABIC99_003917</name>
</gene>
<keyword evidence="3" id="KW-1185">Reference proteome</keyword>
<organism evidence="2 3">
    <name type="scientific">Sphaerotilus sulfidivorans</name>
    <dbReference type="NCBI Taxonomy" id="639200"/>
    <lineage>
        <taxon>Bacteria</taxon>
        <taxon>Pseudomonadati</taxon>
        <taxon>Pseudomonadota</taxon>
        <taxon>Betaproteobacteria</taxon>
        <taxon>Burkholderiales</taxon>
        <taxon>Sphaerotilaceae</taxon>
        <taxon>Sphaerotilus</taxon>
    </lineage>
</organism>
<dbReference type="InterPro" id="IPR007314">
    <property type="entry name" value="Cofac_haem-bd_dom"/>
</dbReference>
<dbReference type="PROSITE" id="PS50106">
    <property type="entry name" value="PDZ"/>
    <property type="match status" value="1"/>
</dbReference>
<evidence type="ECO:0000313" key="2">
    <source>
        <dbReference type="EMBL" id="MET3606082.1"/>
    </source>
</evidence>
<dbReference type="Pfam" id="PF17820">
    <property type="entry name" value="PDZ_6"/>
    <property type="match status" value="1"/>
</dbReference>
<dbReference type="InterPro" id="IPR041489">
    <property type="entry name" value="PDZ_6"/>
</dbReference>
<reference evidence="2 3" key="1">
    <citation type="submission" date="2024-06" db="EMBL/GenBank/DDBJ databases">
        <title>Genomic Encyclopedia of Type Strains, Phase IV (KMG-IV): sequencing the most valuable type-strain genomes for metagenomic binning, comparative biology and taxonomic classification.</title>
        <authorList>
            <person name="Goeker M."/>
        </authorList>
    </citation>
    <scope>NUCLEOTIDE SEQUENCE [LARGE SCALE GENOMIC DNA]</scope>
    <source>
        <strain evidence="2 3">D-501</strain>
    </source>
</reference>
<dbReference type="EMBL" id="JBEPLS010000034">
    <property type="protein sequence ID" value="MET3606082.1"/>
    <property type="molecule type" value="Genomic_DNA"/>
</dbReference>
<protein>
    <submittedName>
        <fullName evidence="2">Iron-regulated protein</fullName>
    </submittedName>
</protein>
<name>A0ABV2IV98_9BURK</name>
<dbReference type="Proteomes" id="UP001549111">
    <property type="component" value="Unassembled WGS sequence"/>
</dbReference>
<accession>A0ABV2IV98</accession>
<feature type="domain" description="PDZ" evidence="1">
    <location>
        <begin position="320"/>
        <end position="400"/>
    </location>
</feature>
<dbReference type="SMART" id="SM00228">
    <property type="entry name" value="PDZ"/>
    <property type="match status" value="1"/>
</dbReference>
<evidence type="ECO:0000259" key="1">
    <source>
        <dbReference type="PROSITE" id="PS50106"/>
    </source>
</evidence>
<evidence type="ECO:0000313" key="3">
    <source>
        <dbReference type="Proteomes" id="UP001549111"/>
    </source>
</evidence>
<dbReference type="RefSeq" id="WP_219341016.1">
    <property type="nucleotide sequence ID" value="NZ_CP035708.1"/>
</dbReference>
<sequence length="418" mass="44805">MRLPLLPSVPSSARPWLLPALLVPMLMLPGPGAAAEPPPAAALLCAPDQPPGQWLAPTAAAPRLLPAAELLGWMAEAQAVLLGERHDSAEDHRWQLQVLAQLHARRPALALGLEMFPRRLQPVLDDWVAGRLSEAEFLRRSEWDQVWGFDARLYLPLFHFARMNRLPMLALNVERGVVAQVGRRGFDALDETAREGVGRPAAPPPAYRQMLEQVLQSHPGPGDAAGASSAPAPDPQALERFIGAQAFWDRAMAEVIAAQLAREPARLVVGILGGGHVRDGHGVAHQLRDLGVQRIGALLTWERGESCQALGETLADGLYLIDPPRDDAPPRLGIAMAPDAQGVRLRAVTPGSLAAAAGLREGDLITEAAGRPLRSPDALRALVQRQPPGTWLPLTVQREGSGRAPEALEVVVRFPAGG</sequence>
<dbReference type="InterPro" id="IPR001478">
    <property type="entry name" value="PDZ"/>
</dbReference>
<comment type="caution">
    <text evidence="2">The sequence shown here is derived from an EMBL/GenBank/DDBJ whole genome shotgun (WGS) entry which is preliminary data.</text>
</comment>
<dbReference type="CDD" id="cd14727">
    <property type="entry name" value="ChanN-like"/>
    <property type="match status" value="1"/>
</dbReference>
<dbReference type="Pfam" id="PF04187">
    <property type="entry name" value="Cofac_haem_bdg"/>
    <property type="match status" value="1"/>
</dbReference>